<proteinExistence type="predicted"/>
<gene>
    <name evidence="1" type="ORF">NCTC10741_01937</name>
</gene>
<accession>A0A3P8L235</accession>
<name>A0A3P8L235_TSUPA</name>
<sequence length="122" mass="13291">MISPRVCEPWCVDGTGHQNGAVGRSDQTCVSTSTTVELYLEEPEPQRDGLTWFAPHVSTSAIGRFNEYAVVSLYLDVLDERHGEIDRELCLTAAEARQLAVGLTVAADLIDHQHTEPVGATP</sequence>
<dbReference type="RefSeq" id="WP_126195988.1">
    <property type="nucleotide sequence ID" value="NZ_CP085954.1"/>
</dbReference>
<reference evidence="1 2" key="1">
    <citation type="submission" date="2018-12" db="EMBL/GenBank/DDBJ databases">
        <authorList>
            <consortium name="Pathogen Informatics"/>
        </authorList>
    </citation>
    <scope>NUCLEOTIDE SEQUENCE [LARGE SCALE GENOMIC DNA]</scope>
    <source>
        <strain evidence="1 2">NCTC10741</strain>
    </source>
</reference>
<dbReference type="Proteomes" id="UP000271626">
    <property type="component" value="Chromosome"/>
</dbReference>
<dbReference type="AlphaFoldDB" id="A0A3P8L235"/>
<dbReference type="OrthoDB" id="4627208at2"/>
<dbReference type="EMBL" id="LR131273">
    <property type="protein sequence ID" value="VDR38805.1"/>
    <property type="molecule type" value="Genomic_DNA"/>
</dbReference>
<organism evidence="1 2">
    <name type="scientific">Tsukamurella paurometabola</name>
    <name type="common">Corynebacterium paurometabolum</name>
    <dbReference type="NCBI Taxonomy" id="2061"/>
    <lineage>
        <taxon>Bacteria</taxon>
        <taxon>Bacillati</taxon>
        <taxon>Actinomycetota</taxon>
        <taxon>Actinomycetes</taxon>
        <taxon>Mycobacteriales</taxon>
        <taxon>Tsukamurellaceae</taxon>
        <taxon>Tsukamurella</taxon>
    </lineage>
</organism>
<protein>
    <submittedName>
        <fullName evidence="1">Uncharacterized protein</fullName>
    </submittedName>
</protein>
<evidence type="ECO:0000313" key="1">
    <source>
        <dbReference type="EMBL" id="VDR38805.1"/>
    </source>
</evidence>
<evidence type="ECO:0000313" key="2">
    <source>
        <dbReference type="Proteomes" id="UP000271626"/>
    </source>
</evidence>
<dbReference type="Pfam" id="PF21848">
    <property type="entry name" value="DUF6907"/>
    <property type="match status" value="1"/>
</dbReference>
<dbReference type="InterPro" id="IPR054202">
    <property type="entry name" value="DUF6907"/>
</dbReference>